<accession>A0A5Q4ZNV7</accession>
<evidence type="ECO:0000313" key="1">
    <source>
        <dbReference type="EMBL" id="VVD33788.1"/>
    </source>
</evidence>
<sequence>MGVAFRPVVSHRYGHAMFTAWNSSAARFPLQAIRAATHFGDGQGRDELTAEAGHFQRLRDNFSLCQRSLNFLSANPDKAFQAFIPIHGTSYTRPPDEQDCLLAKLTEI</sequence>
<evidence type="ECO:0000313" key="2">
    <source>
        <dbReference type="Proteomes" id="UP000325811"/>
    </source>
</evidence>
<proteinExistence type="predicted"/>
<keyword evidence="2" id="KW-1185">Reference proteome</keyword>
<name>A0A5Q4ZNV7_9BURK</name>
<dbReference type="KEGG" id="pdio:PDMSB3_2504.1"/>
<gene>
    <name evidence="1" type="ORF">PDMSB3_2504</name>
</gene>
<dbReference type="EMBL" id="LR699554">
    <property type="protein sequence ID" value="VVD33788.1"/>
    <property type="molecule type" value="Genomic_DNA"/>
</dbReference>
<dbReference type="AlphaFoldDB" id="A0A5Q4ZNV7"/>
<organism evidence="1 2">
    <name type="scientific">Paraburkholderia dioscoreae</name>
    <dbReference type="NCBI Taxonomy" id="2604047"/>
    <lineage>
        <taxon>Bacteria</taxon>
        <taxon>Pseudomonadati</taxon>
        <taxon>Pseudomonadota</taxon>
        <taxon>Betaproteobacteria</taxon>
        <taxon>Burkholderiales</taxon>
        <taxon>Burkholderiaceae</taxon>
        <taxon>Paraburkholderia</taxon>
    </lineage>
</organism>
<protein>
    <submittedName>
        <fullName evidence="1">Uncharacterized protein</fullName>
    </submittedName>
</protein>
<reference evidence="1 2" key="1">
    <citation type="submission" date="2019-08" db="EMBL/GenBank/DDBJ databases">
        <authorList>
            <person name="Herpell B J."/>
        </authorList>
    </citation>
    <scope>NUCLEOTIDE SEQUENCE [LARGE SCALE GENOMIC DNA]</scope>
    <source>
        <strain evidence="2">Msb3</strain>
    </source>
</reference>
<dbReference type="Proteomes" id="UP000325811">
    <property type="component" value="Chromosome II"/>
</dbReference>